<evidence type="ECO:0008006" key="3">
    <source>
        <dbReference type="Google" id="ProtNLM"/>
    </source>
</evidence>
<dbReference type="Proteomes" id="UP000821853">
    <property type="component" value="Chromosome 3"/>
</dbReference>
<dbReference type="VEuPathDB" id="VectorBase:HLOH_060692"/>
<organism evidence="1 2">
    <name type="scientific">Haemaphysalis longicornis</name>
    <name type="common">Bush tick</name>
    <dbReference type="NCBI Taxonomy" id="44386"/>
    <lineage>
        <taxon>Eukaryota</taxon>
        <taxon>Metazoa</taxon>
        <taxon>Ecdysozoa</taxon>
        <taxon>Arthropoda</taxon>
        <taxon>Chelicerata</taxon>
        <taxon>Arachnida</taxon>
        <taxon>Acari</taxon>
        <taxon>Parasitiformes</taxon>
        <taxon>Ixodida</taxon>
        <taxon>Ixodoidea</taxon>
        <taxon>Ixodidae</taxon>
        <taxon>Haemaphysalinae</taxon>
        <taxon>Haemaphysalis</taxon>
    </lineage>
</organism>
<reference evidence="1 2" key="1">
    <citation type="journal article" date="2020" name="Cell">
        <title>Large-Scale Comparative Analyses of Tick Genomes Elucidate Their Genetic Diversity and Vector Capacities.</title>
        <authorList>
            <consortium name="Tick Genome and Microbiome Consortium (TIGMIC)"/>
            <person name="Jia N."/>
            <person name="Wang J."/>
            <person name="Shi W."/>
            <person name="Du L."/>
            <person name="Sun Y."/>
            <person name="Zhan W."/>
            <person name="Jiang J.F."/>
            <person name="Wang Q."/>
            <person name="Zhang B."/>
            <person name="Ji P."/>
            <person name="Bell-Sakyi L."/>
            <person name="Cui X.M."/>
            <person name="Yuan T.T."/>
            <person name="Jiang B.G."/>
            <person name="Yang W.F."/>
            <person name="Lam T.T."/>
            <person name="Chang Q.C."/>
            <person name="Ding S.J."/>
            <person name="Wang X.J."/>
            <person name="Zhu J.G."/>
            <person name="Ruan X.D."/>
            <person name="Zhao L."/>
            <person name="Wei J.T."/>
            <person name="Ye R.Z."/>
            <person name="Que T.C."/>
            <person name="Du C.H."/>
            <person name="Zhou Y.H."/>
            <person name="Cheng J.X."/>
            <person name="Dai P.F."/>
            <person name="Guo W.B."/>
            <person name="Han X.H."/>
            <person name="Huang E.J."/>
            <person name="Li L.F."/>
            <person name="Wei W."/>
            <person name="Gao Y.C."/>
            <person name="Liu J.Z."/>
            <person name="Shao H.Z."/>
            <person name="Wang X."/>
            <person name="Wang C.C."/>
            <person name="Yang T.C."/>
            <person name="Huo Q.B."/>
            <person name="Li W."/>
            <person name="Chen H.Y."/>
            <person name="Chen S.E."/>
            <person name="Zhou L.G."/>
            <person name="Ni X.B."/>
            <person name="Tian J.H."/>
            <person name="Sheng Y."/>
            <person name="Liu T."/>
            <person name="Pan Y.S."/>
            <person name="Xia L.Y."/>
            <person name="Li J."/>
            <person name="Zhao F."/>
            <person name="Cao W.C."/>
        </authorList>
    </citation>
    <scope>NUCLEOTIDE SEQUENCE [LARGE SCALE GENOMIC DNA]</scope>
    <source>
        <strain evidence="1">HaeL-2018</strain>
    </source>
</reference>
<dbReference type="EMBL" id="JABSTR010000005">
    <property type="protein sequence ID" value="KAH9371522.1"/>
    <property type="molecule type" value="Genomic_DNA"/>
</dbReference>
<evidence type="ECO:0000313" key="2">
    <source>
        <dbReference type="Proteomes" id="UP000821853"/>
    </source>
</evidence>
<name>A0A9J6G7V5_HAELO</name>
<comment type="caution">
    <text evidence="1">The sequence shown here is derived from an EMBL/GenBank/DDBJ whole genome shotgun (WGS) entry which is preliminary data.</text>
</comment>
<keyword evidence="2" id="KW-1185">Reference proteome</keyword>
<dbReference type="OrthoDB" id="10423842at2759"/>
<proteinExistence type="predicted"/>
<gene>
    <name evidence="1" type="ORF">HPB48_022686</name>
</gene>
<accession>A0A9J6G7V5</accession>
<protein>
    <recommendedName>
        <fullName evidence="3">Cytidine deaminase</fullName>
    </recommendedName>
</protein>
<sequence length="78" mass="8453">MHPQHHHERWLARATALHEQCHSKSDVCYVAAADYPKRQAAVAVVVNQQGNTFASCSVPEAYPKIGNEVAITLAVAGT</sequence>
<dbReference type="OMA" id="ALHEQCH"/>
<evidence type="ECO:0000313" key="1">
    <source>
        <dbReference type="EMBL" id="KAH9371522.1"/>
    </source>
</evidence>
<dbReference type="AlphaFoldDB" id="A0A9J6G7V5"/>